<evidence type="ECO:0008006" key="2">
    <source>
        <dbReference type="Google" id="ProtNLM"/>
    </source>
</evidence>
<evidence type="ECO:0000313" key="1">
    <source>
        <dbReference type="EMBL" id="AYV80231.1"/>
    </source>
</evidence>
<proteinExistence type="predicted"/>
<name>A0A3G5A210_9VIRU</name>
<protein>
    <recommendedName>
        <fullName evidence="2">Glutaredoxin domain-containing protein</fullName>
    </recommendedName>
</protein>
<gene>
    <name evidence="1" type="ORF">Gaeavirus18_8</name>
</gene>
<accession>A0A3G5A210</accession>
<sequence>MNNNRTTPQSKTNNIPNLLIYSEKCGTCNTFITMCHKNKILSSFQMINIDDKMQLMIEKGFKKVPTIIVRGISKPIEGRDVFQWLESVLSMMNNKKFITEDQYLPETGIQQQNNNTMMMQPGFTNINSNPMNNNVVKRSTMCQPPPVIAANNGNGNGNRINNNTVTNNNATNNNTVTNNNATNNNTVNNTVNNNGINNTTGPSVKSQPHGFLQDEMLGFSDSFAYLMTDNPLPKSFLPFDKDLQIYTAPEGNRLDKRQQDKIIKDIESVRSNDRDAFIRTIEHEHQQIITNHQNQQHQ</sequence>
<reference evidence="1" key="1">
    <citation type="submission" date="2018-10" db="EMBL/GenBank/DDBJ databases">
        <title>Hidden diversity of soil giant viruses.</title>
        <authorList>
            <person name="Schulz F."/>
            <person name="Alteio L."/>
            <person name="Goudeau D."/>
            <person name="Ryan E.M."/>
            <person name="Malmstrom R.R."/>
            <person name="Blanchard J."/>
            <person name="Woyke T."/>
        </authorList>
    </citation>
    <scope>NUCLEOTIDE SEQUENCE</scope>
    <source>
        <strain evidence="1">GAV1</strain>
    </source>
</reference>
<dbReference type="EMBL" id="MK072216">
    <property type="protein sequence ID" value="AYV80231.1"/>
    <property type="molecule type" value="Genomic_DNA"/>
</dbReference>
<organism evidence="1">
    <name type="scientific">Gaeavirus sp</name>
    <dbReference type="NCBI Taxonomy" id="2487767"/>
    <lineage>
        <taxon>Viruses</taxon>
        <taxon>Varidnaviria</taxon>
        <taxon>Bamfordvirae</taxon>
        <taxon>Nucleocytoviricota</taxon>
        <taxon>Megaviricetes</taxon>
        <taxon>Imitervirales</taxon>
        <taxon>Mimiviridae</taxon>
        <taxon>Klosneuvirinae</taxon>
    </lineage>
</organism>